<feature type="compositionally biased region" description="Basic and acidic residues" evidence="1">
    <location>
        <begin position="1"/>
        <end position="12"/>
    </location>
</feature>
<evidence type="ECO:0000259" key="2">
    <source>
        <dbReference type="Pfam" id="PF22600"/>
    </source>
</evidence>
<comment type="caution">
    <text evidence="4">The sequence shown here is derived from an EMBL/GenBank/DDBJ whole genome shotgun (WGS) entry which is preliminary data.</text>
</comment>
<protein>
    <submittedName>
        <fullName evidence="4">Uncharacterized protein</fullName>
    </submittedName>
</protein>
<name>A0AAN9FNQ6_CROPI</name>
<keyword evidence="5" id="KW-1185">Reference proteome</keyword>
<feature type="region of interest" description="Disordered" evidence="1">
    <location>
        <begin position="1"/>
        <end position="34"/>
    </location>
</feature>
<feature type="domain" description="Poly(A) RNA polymerase mitochondrial-like central palm" evidence="2">
    <location>
        <begin position="44"/>
        <end position="166"/>
    </location>
</feature>
<feature type="region of interest" description="Disordered" evidence="1">
    <location>
        <begin position="747"/>
        <end position="766"/>
    </location>
</feature>
<dbReference type="Pfam" id="PF26180">
    <property type="entry name" value="PAP-OAS1"/>
    <property type="match status" value="1"/>
</dbReference>
<feature type="domain" description="PAP/OAS1 substrate-binding-related" evidence="3">
    <location>
        <begin position="178"/>
        <end position="369"/>
    </location>
</feature>
<feature type="region of interest" description="Disordered" evidence="1">
    <location>
        <begin position="641"/>
        <end position="686"/>
    </location>
</feature>
<organism evidence="4 5">
    <name type="scientific">Crotalaria pallida</name>
    <name type="common">Smooth rattlebox</name>
    <name type="synonym">Crotalaria striata</name>
    <dbReference type="NCBI Taxonomy" id="3830"/>
    <lineage>
        <taxon>Eukaryota</taxon>
        <taxon>Viridiplantae</taxon>
        <taxon>Streptophyta</taxon>
        <taxon>Embryophyta</taxon>
        <taxon>Tracheophyta</taxon>
        <taxon>Spermatophyta</taxon>
        <taxon>Magnoliopsida</taxon>
        <taxon>eudicotyledons</taxon>
        <taxon>Gunneridae</taxon>
        <taxon>Pentapetalae</taxon>
        <taxon>rosids</taxon>
        <taxon>fabids</taxon>
        <taxon>Fabales</taxon>
        <taxon>Fabaceae</taxon>
        <taxon>Papilionoideae</taxon>
        <taxon>50 kb inversion clade</taxon>
        <taxon>genistoids sensu lato</taxon>
        <taxon>core genistoids</taxon>
        <taxon>Crotalarieae</taxon>
        <taxon>Crotalaria</taxon>
    </lineage>
</organism>
<accession>A0AAN9FNQ6</accession>
<feature type="region of interest" description="Disordered" evidence="1">
    <location>
        <begin position="776"/>
        <end position="798"/>
    </location>
</feature>
<dbReference type="Gene3D" id="1.10.1410.10">
    <property type="match status" value="1"/>
</dbReference>
<dbReference type="AlphaFoldDB" id="A0AAN9FNQ6"/>
<dbReference type="CDD" id="cd05402">
    <property type="entry name" value="NT_PAP_TUTase"/>
    <property type="match status" value="1"/>
</dbReference>
<proteinExistence type="predicted"/>
<dbReference type="InterPro" id="IPR043519">
    <property type="entry name" value="NT_sf"/>
</dbReference>
<dbReference type="EMBL" id="JAYWIO010000003">
    <property type="protein sequence ID" value="KAK7276118.1"/>
    <property type="molecule type" value="Genomic_DNA"/>
</dbReference>
<gene>
    <name evidence="4" type="ORF">RIF29_17251</name>
</gene>
<dbReference type="Gene3D" id="3.30.460.10">
    <property type="entry name" value="Beta Polymerase, domain 2"/>
    <property type="match status" value="1"/>
</dbReference>
<feature type="compositionally biased region" description="Low complexity" evidence="1">
    <location>
        <begin position="13"/>
        <end position="32"/>
    </location>
</feature>
<dbReference type="Proteomes" id="UP001372338">
    <property type="component" value="Unassembled WGS sequence"/>
</dbReference>
<dbReference type="SUPFAM" id="SSF81631">
    <property type="entry name" value="PAP/OAS1 substrate-binding domain"/>
    <property type="match status" value="1"/>
</dbReference>
<reference evidence="4 5" key="1">
    <citation type="submission" date="2024-01" db="EMBL/GenBank/DDBJ databases">
        <title>The genomes of 5 underutilized Papilionoideae crops provide insights into root nodulation and disease resistanc.</title>
        <authorList>
            <person name="Yuan L."/>
        </authorList>
    </citation>
    <scope>NUCLEOTIDE SEQUENCE [LARGE SCALE GENOMIC DNA]</scope>
    <source>
        <strain evidence="4">ZHUSHIDOU_FW_LH</strain>
        <tissue evidence="4">Leaf</tissue>
    </source>
</reference>
<dbReference type="Pfam" id="PF22600">
    <property type="entry name" value="MTPAP-like_central"/>
    <property type="match status" value="1"/>
</dbReference>
<evidence type="ECO:0000313" key="4">
    <source>
        <dbReference type="EMBL" id="KAK7276118.1"/>
    </source>
</evidence>
<dbReference type="InterPro" id="IPR058920">
    <property type="entry name" value="PAP-OAS1-bd-rel"/>
</dbReference>
<dbReference type="InterPro" id="IPR058921">
    <property type="entry name" value="PAP/OAS1-rel"/>
</dbReference>
<dbReference type="PANTHER" id="PTHR45979:SF35">
    <property type="entry name" value="NUCLEOTIDYLTRANSFERASE"/>
    <property type="match status" value="1"/>
</dbReference>
<dbReference type="InterPro" id="IPR054708">
    <property type="entry name" value="MTPAP-like_central"/>
</dbReference>
<dbReference type="PANTHER" id="PTHR45979">
    <property type="entry name" value="PAP/OAS1 SUBSTRATE-BINDING DOMAIN SUPERFAMILY"/>
    <property type="match status" value="1"/>
</dbReference>
<evidence type="ECO:0000259" key="3">
    <source>
        <dbReference type="Pfam" id="PF26180"/>
    </source>
</evidence>
<evidence type="ECO:0000313" key="5">
    <source>
        <dbReference type="Proteomes" id="UP001372338"/>
    </source>
</evidence>
<evidence type="ECO:0000256" key="1">
    <source>
        <dbReference type="SAM" id="MobiDB-lite"/>
    </source>
</evidence>
<sequence>MGDLHGYGDDRPSCSSSPPSPSLPSSNPDPSSVTPLACSLAEKATRQILCRIQPTLSADRRRRDVVDYVQRLIRYGARCEVFPYGSVPLKTYLPDGDIDLTALSYQNIEDGLVSDVHAVLRGEEANEAAEYEVKDVRFIDAEVKLVKCIVQNIVVDISFNQLGGLSTLCFLEKVDRLVGKDHLFKRSIILIKAWCYYESRILGAHHGLISTYALETLVLYIFHRFHHVSLDGPLAVLYRFLDYFSKFDWDNYCVSLKGPVVKSSLSDVVAEVPENGGNTLLTEEFLRSCVDSFSVPSRGHDLNVRAFPQKHLNIIDPLKENNNLGRSVNRGNFYRIRSAFKYGARKLGWILMLPEDRIADELNRFFANTPDGHESTQGNDMQTPITDRNFDFSCSSDTRVWSEDNMSFCLSNGSKKDQIPGNQHIFEIRNESKRYMVKDVLSLAGLSLDSSRDGNVVASYKLGGDSNSVATSGVLGVASTGSLSYRSNGKVENRISCTDTAIDSVIDDEKEKHFLVSSSLRSNVDEKNMATSGNIFPHSDRYTTSVPAGTEASESLLDLAGDYDSNIQNLQYGQMCNGYTISPYPVPSPPRSPKIQNRNPWETVRQCLQINRSIHSQTNSNGIMGQQIYLVNHPTLPMATFGSEEKKKPRGTGAYFPTMTSRPYRDNRPGPGRGRGQALGAHGQPQRYPRNNGFAPAPQEWNLSVESSSELALEGYPDVGSAKARSSETYFFQPSIWGSRYANGFHHSSEKPESCPVSPQLHGSPRMEVSNHLESGISASSGSMPDTGIVAEERSSSLSVVDHKRVGVDAYRLKNEDDFPPLSL</sequence>
<dbReference type="SUPFAM" id="SSF81301">
    <property type="entry name" value="Nucleotidyltransferase"/>
    <property type="match status" value="1"/>
</dbReference>